<name>A0A6B2H2T5_9BACT</name>
<keyword evidence="10" id="KW-1185">Reference proteome</keyword>
<keyword evidence="7" id="KW-1133">Transmembrane helix</keyword>
<feature type="domain" description="Peptidase M48" evidence="8">
    <location>
        <begin position="174"/>
        <end position="330"/>
    </location>
</feature>
<dbReference type="AlphaFoldDB" id="A0A6B2H2T5"/>
<dbReference type="Pfam" id="PF01435">
    <property type="entry name" value="Peptidase_M48"/>
    <property type="match status" value="1"/>
</dbReference>
<keyword evidence="4 6" id="KW-0862">Zinc</keyword>
<dbReference type="InterPro" id="IPR051156">
    <property type="entry name" value="Mito/Outer_Membr_Metalloprot"/>
</dbReference>
<sequence>MFEGKYYNGRTSKGMPAFITLEPNHIRVNWQTDEERGSEIWHLSEIHKSEFNDATTVLEYGNYPRQSIAVFEQGFRKVLEQQYNGAKFLKSNYSAFAKTGLAGLLVGGLSLLALAIVLVVWGIPALAEKAAAHFPEEYERALGEELHEQMMMGQTIDSAKTVALRNYLKALKVESDFPIQVTVVEDDMVNAFAVPGGFIVVHDGILAKMQHHEELAGLLGHEIGHVQLRHSTKALARSLSYYMLASVLFGDLSGIAAVIVDNASTLQNLEYSRSAESDSDKAGLELLAKNNLNPKGMVWLMQRLQSKQPEYLKFISTHPNTSDRIKDLNSQVKAGKYKIDPNPELEAAWAELKAE</sequence>
<keyword evidence="1 6" id="KW-0645">Protease</keyword>
<reference evidence="9 10" key="1">
    <citation type="submission" date="2020-01" db="EMBL/GenBank/DDBJ databases">
        <authorList>
            <person name="Kim M.K."/>
        </authorList>
    </citation>
    <scope>NUCLEOTIDE SEQUENCE [LARGE SCALE GENOMIC DNA]</scope>
    <source>
        <strain evidence="9 10">BT213</strain>
    </source>
</reference>
<dbReference type="InterPro" id="IPR001915">
    <property type="entry name" value="Peptidase_M48"/>
</dbReference>
<evidence type="ECO:0000256" key="4">
    <source>
        <dbReference type="ARBA" id="ARBA00022833"/>
    </source>
</evidence>
<evidence type="ECO:0000313" key="9">
    <source>
        <dbReference type="EMBL" id="NDK57619.1"/>
    </source>
</evidence>
<keyword evidence="7" id="KW-0812">Transmembrane</keyword>
<dbReference type="GO" id="GO:0004222">
    <property type="term" value="F:metalloendopeptidase activity"/>
    <property type="evidence" value="ECO:0007669"/>
    <property type="project" value="InterPro"/>
</dbReference>
<dbReference type="PANTHER" id="PTHR22726">
    <property type="entry name" value="METALLOENDOPEPTIDASE OMA1"/>
    <property type="match status" value="1"/>
</dbReference>
<dbReference type="EMBL" id="JAAEAA010000032">
    <property type="protein sequence ID" value="NDK57619.1"/>
    <property type="molecule type" value="Genomic_DNA"/>
</dbReference>
<comment type="caution">
    <text evidence="9">The sequence shown here is derived from an EMBL/GenBank/DDBJ whole genome shotgun (WGS) entry which is preliminary data.</text>
</comment>
<dbReference type="GO" id="GO:0016020">
    <property type="term" value="C:membrane"/>
    <property type="evidence" value="ECO:0007669"/>
    <property type="project" value="TreeGrafter"/>
</dbReference>
<dbReference type="Gene3D" id="3.30.2010.10">
    <property type="entry name" value="Metalloproteases ('zincins'), catalytic domain"/>
    <property type="match status" value="1"/>
</dbReference>
<dbReference type="PANTHER" id="PTHR22726:SF1">
    <property type="entry name" value="METALLOENDOPEPTIDASE OMA1, MITOCHONDRIAL"/>
    <property type="match status" value="1"/>
</dbReference>
<evidence type="ECO:0000313" key="10">
    <source>
        <dbReference type="Proteomes" id="UP000478546"/>
    </source>
</evidence>
<evidence type="ECO:0000259" key="8">
    <source>
        <dbReference type="Pfam" id="PF01435"/>
    </source>
</evidence>
<feature type="transmembrane region" description="Helical" evidence="7">
    <location>
        <begin position="101"/>
        <end position="123"/>
    </location>
</feature>
<evidence type="ECO:0000256" key="7">
    <source>
        <dbReference type="SAM" id="Phobius"/>
    </source>
</evidence>
<evidence type="ECO:0000256" key="1">
    <source>
        <dbReference type="ARBA" id="ARBA00022670"/>
    </source>
</evidence>
<evidence type="ECO:0000256" key="3">
    <source>
        <dbReference type="ARBA" id="ARBA00022801"/>
    </source>
</evidence>
<comment type="similarity">
    <text evidence="6">Belongs to the peptidase M48 family.</text>
</comment>
<gene>
    <name evidence="9" type="ORF">GWO68_16965</name>
</gene>
<protein>
    <submittedName>
        <fullName evidence="9">M48 family metallopeptidase</fullName>
    </submittedName>
</protein>
<keyword evidence="2" id="KW-0479">Metal-binding</keyword>
<evidence type="ECO:0000256" key="2">
    <source>
        <dbReference type="ARBA" id="ARBA00022723"/>
    </source>
</evidence>
<evidence type="ECO:0000256" key="5">
    <source>
        <dbReference type="ARBA" id="ARBA00023049"/>
    </source>
</evidence>
<proteinExistence type="inferred from homology"/>
<keyword evidence="3 6" id="KW-0378">Hydrolase</keyword>
<keyword evidence="7" id="KW-0472">Membrane</keyword>
<keyword evidence="5 6" id="KW-0482">Metalloprotease</keyword>
<dbReference type="GO" id="GO:0046872">
    <property type="term" value="F:metal ion binding"/>
    <property type="evidence" value="ECO:0007669"/>
    <property type="project" value="UniProtKB-KW"/>
</dbReference>
<dbReference type="GO" id="GO:0051603">
    <property type="term" value="P:proteolysis involved in protein catabolic process"/>
    <property type="evidence" value="ECO:0007669"/>
    <property type="project" value="TreeGrafter"/>
</dbReference>
<accession>A0A6B2H2T5</accession>
<dbReference type="CDD" id="cd07332">
    <property type="entry name" value="M48C_Oma1_like"/>
    <property type="match status" value="1"/>
</dbReference>
<comment type="cofactor">
    <cofactor evidence="6">
        <name>Zn(2+)</name>
        <dbReference type="ChEBI" id="CHEBI:29105"/>
    </cofactor>
    <text evidence="6">Binds 1 zinc ion per subunit.</text>
</comment>
<evidence type="ECO:0000256" key="6">
    <source>
        <dbReference type="RuleBase" id="RU003983"/>
    </source>
</evidence>
<dbReference type="RefSeq" id="WP_162347679.1">
    <property type="nucleotide sequence ID" value="NZ_JAAEAA010000032.1"/>
</dbReference>
<organism evidence="9 10">
    <name type="scientific">Pontibacter fetidus</name>
    <dbReference type="NCBI Taxonomy" id="2700082"/>
    <lineage>
        <taxon>Bacteria</taxon>
        <taxon>Pseudomonadati</taxon>
        <taxon>Bacteroidota</taxon>
        <taxon>Cytophagia</taxon>
        <taxon>Cytophagales</taxon>
        <taxon>Hymenobacteraceae</taxon>
        <taxon>Pontibacter</taxon>
    </lineage>
</organism>
<dbReference type="Proteomes" id="UP000478546">
    <property type="component" value="Unassembled WGS sequence"/>
</dbReference>